<evidence type="ECO:0000256" key="1">
    <source>
        <dbReference type="SAM" id="MobiDB-lite"/>
    </source>
</evidence>
<feature type="region of interest" description="Disordered" evidence="1">
    <location>
        <begin position="655"/>
        <end position="679"/>
    </location>
</feature>
<feature type="compositionally biased region" description="Polar residues" evidence="1">
    <location>
        <begin position="214"/>
        <end position="227"/>
    </location>
</feature>
<feature type="compositionally biased region" description="Low complexity" evidence="1">
    <location>
        <begin position="1015"/>
        <end position="1037"/>
    </location>
</feature>
<evidence type="ECO:0000313" key="4">
    <source>
        <dbReference type="Proteomes" id="UP000827092"/>
    </source>
</evidence>
<feature type="compositionally biased region" description="Polar residues" evidence="1">
    <location>
        <begin position="176"/>
        <end position="200"/>
    </location>
</feature>
<dbReference type="EMBL" id="JAFNEN010000115">
    <property type="protein sequence ID" value="KAG8193744.1"/>
    <property type="molecule type" value="Genomic_DNA"/>
</dbReference>
<feature type="region of interest" description="Disordered" evidence="1">
    <location>
        <begin position="1015"/>
        <end position="1038"/>
    </location>
</feature>
<comment type="caution">
    <text evidence="3">The sequence shown here is derived from an EMBL/GenBank/DDBJ whole genome shotgun (WGS) entry which is preliminary data.</text>
</comment>
<feature type="compositionally biased region" description="Polar residues" evidence="1">
    <location>
        <begin position="132"/>
        <end position="152"/>
    </location>
</feature>
<evidence type="ECO:0000313" key="3">
    <source>
        <dbReference type="EMBL" id="KAG8193744.1"/>
    </source>
</evidence>
<protein>
    <submittedName>
        <fullName evidence="3">Uncharacterized protein</fullName>
    </submittedName>
</protein>
<reference evidence="3 4" key="1">
    <citation type="journal article" date="2022" name="Nat. Ecol. Evol.">
        <title>A masculinizing supergene underlies an exaggerated male reproductive morph in a spider.</title>
        <authorList>
            <person name="Hendrickx F."/>
            <person name="De Corte Z."/>
            <person name="Sonet G."/>
            <person name="Van Belleghem S.M."/>
            <person name="Kostlbacher S."/>
            <person name="Vangestel C."/>
        </authorList>
    </citation>
    <scope>NUCLEOTIDE SEQUENCE [LARGE SCALE GENOMIC DNA]</scope>
    <source>
        <strain evidence="3">W744_W776</strain>
    </source>
</reference>
<accession>A0AAV6VAW6</accession>
<feature type="signal peptide" evidence="2">
    <location>
        <begin position="1"/>
        <end position="20"/>
    </location>
</feature>
<gene>
    <name evidence="3" type="ORF">JTE90_005042</name>
</gene>
<feature type="compositionally biased region" description="Low complexity" evidence="1">
    <location>
        <begin position="201"/>
        <end position="213"/>
    </location>
</feature>
<keyword evidence="4" id="KW-1185">Reference proteome</keyword>
<dbReference type="Proteomes" id="UP000827092">
    <property type="component" value="Unassembled WGS sequence"/>
</dbReference>
<evidence type="ECO:0000256" key="2">
    <source>
        <dbReference type="SAM" id="SignalP"/>
    </source>
</evidence>
<feature type="region of interest" description="Disordered" evidence="1">
    <location>
        <begin position="575"/>
        <end position="599"/>
    </location>
</feature>
<feature type="compositionally biased region" description="Low complexity" evidence="1">
    <location>
        <begin position="109"/>
        <end position="122"/>
    </location>
</feature>
<proteinExistence type="predicted"/>
<feature type="region of interest" description="Disordered" evidence="1">
    <location>
        <begin position="67"/>
        <end position="230"/>
    </location>
</feature>
<organism evidence="3 4">
    <name type="scientific">Oedothorax gibbosus</name>
    <dbReference type="NCBI Taxonomy" id="931172"/>
    <lineage>
        <taxon>Eukaryota</taxon>
        <taxon>Metazoa</taxon>
        <taxon>Ecdysozoa</taxon>
        <taxon>Arthropoda</taxon>
        <taxon>Chelicerata</taxon>
        <taxon>Arachnida</taxon>
        <taxon>Araneae</taxon>
        <taxon>Araneomorphae</taxon>
        <taxon>Entelegynae</taxon>
        <taxon>Araneoidea</taxon>
        <taxon>Linyphiidae</taxon>
        <taxon>Erigoninae</taxon>
        <taxon>Oedothorax</taxon>
    </lineage>
</organism>
<sequence length="1185" mass="133599">MKVYASSALLFTFLVSKCVCMDTSVVSDSSEDVEEPQTKSHQAISQTVHSKTIEILTQDENVIKRTSRDLRIPFRPQQRNVEHHSSARPTSNQRPSSPPRVFSHPKLRQGSSSSDLQAQQQQYRPAYALTQGPAQKPSQQSSRSYHRNNQQDSARRPQDMNRGPLRMPGRDMLISQPAQRSRFPSNSGRPRQSTRQNTGPSSAIDILHSSSSDNVYSPSGNVPNSESRPPVKDRVIDVYHHIPVSPKPSTNVFGGIIHTPNPTFQTQNPFFQQSPPPTFVSPQPSLGLQIPHQQPNIPQNFPGSEHPPINPYEPQLNGGSSINTNVQHIRPVVLPAKFPSEDPYPFVHQFVQSEPLRNVDEFQQPNAEVLDILPQFSPANKERFTTSSVKVSQDWNTDFDDSSEIIKDLIRDAEVDVIPINGEENPTNKTGKVKKYWDFRKQSFVIEPMQPNNPKTSPSITTNKEAVKEPSSVIPNLEKAAGGNIDPKVVNDEVRLVASHLLPKIENVDQNNPDILKEFYFIDNKPTMKFEDTAELPPQFLHVNHESSGQSSKNTQSVPNIRINKFLKATANPVLNSDATNSNNNSENTQIRPVTQSVPEPILNHQIEVKPKNEPLDGNKRLEDPVYLWNQNVKYIPADIFRKNTSTTPYNILKEKYSGGNNEEEVKEENSEHPSGSGLYARNKAQFQKFEDFSTPQYPLNENDENREEQPKQYFRGPQHFANNWTVLEDNPIPHFGHRQLISTSVSYLNSWLSNPTTAIPLFTRHTTKDSGSQKQVLNAWHLANKVFGRKNYTRKYSSTTTTMKPEPTRIKFTYSTVTRSTTEIPPEVSSKFGAKKFFNFRTGTTSNAPDYSETSSTQPVTPSIFGEYRIVNEQHDSHHSNTPLTNYRDKYTITPKTNAALERMYRRRNHSIIPSEDRKPYYINLKPVTRPYSSSSTTELPVTLPVQNQEPTEIYKKAIPLINIEHTVRKFGVNRTRTTSVRPLEIIPIDTNDDEVISTSRPATTHIITTEVIETSSESTPAITTSIEPSPETTTSASLEEYVTHTDLDAVETVTKVGTYHIPPRVSNTKSASVITIPPSSRSKTISTNPPRVSSTELATEVDVNQEQVVVDSLNSMKIKMQEMMSKGMRHLMPLVMEMSTDIGISSDCTFSLLRWLRGIRSLEPWAIRSKSILSPPPLVYFTV</sequence>
<dbReference type="AlphaFoldDB" id="A0AAV6VAW6"/>
<feature type="compositionally biased region" description="Polar residues" evidence="1">
    <location>
        <begin position="575"/>
        <end position="598"/>
    </location>
</feature>
<feature type="chain" id="PRO_5043686595" evidence="2">
    <location>
        <begin position="21"/>
        <end position="1185"/>
    </location>
</feature>
<keyword evidence="2" id="KW-0732">Signal</keyword>
<name>A0AAV6VAW6_9ARAC</name>